<name>A0A162FFK5_9EURY</name>
<reference evidence="1 2" key="1">
    <citation type="submission" date="2016-04" db="EMBL/GenBank/DDBJ databases">
        <title>Genome sequence of Methanobrevibacter filiformis DSM 11501.</title>
        <authorList>
            <person name="Poehlein A."/>
            <person name="Seedorf H."/>
            <person name="Daniel R."/>
        </authorList>
    </citation>
    <scope>NUCLEOTIDE SEQUENCE [LARGE SCALE GENOMIC DNA]</scope>
    <source>
        <strain evidence="1 2">DSM 11501</strain>
    </source>
</reference>
<dbReference type="PANTHER" id="PTHR35810:SF1">
    <property type="entry name" value="CYTOPLASMIC PROTEIN"/>
    <property type="match status" value="1"/>
</dbReference>
<dbReference type="PATRIC" id="fig|55758.3.peg.1328"/>
<dbReference type="PIRSF" id="PIRSF015268">
    <property type="entry name" value="Virulence_RhuM"/>
    <property type="match status" value="1"/>
</dbReference>
<dbReference type="Pfam" id="PF13310">
    <property type="entry name" value="Virulence_RhuM"/>
    <property type="match status" value="1"/>
</dbReference>
<dbReference type="AlphaFoldDB" id="A0A162FFK5"/>
<protein>
    <recommendedName>
        <fullName evidence="3">Bro-N domain-containing protein</fullName>
    </recommendedName>
</protein>
<organism evidence="1 2">
    <name type="scientific">Methanobrevibacter filiformis</name>
    <dbReference type="NCBI Taxonomy" id="55758"/>
    <lineage>
        <taxon>Archaea</taxon>
        <taxon>Methanobacteriati</taxon>
        <taxon>Methanobacteriota</taxon>
        <taxon>Methanomada group</taxon>
        <taxon>Methanobacteria</taxon>
        <taxon>Methanobacteriales</taxon>
        <taxon>Methanobacteriaceae</taxon>
        <taxon>Methanobrevibacter</taxon>
    </lineage>
</organism>
<keyword evidence="2" id="KW-1185">Reference proteome</keyword>
<dbReference type="PANTHER" id="PTHR35810">
    <property type="entry name" value="CYTOPLASMIC PROTEIN-RELATED"/>
    <property type="match status" value="1"/>
</dbReference>
<dbReference type="STRING" id="55758.MBFIL_11600"/>
<dbReference type="EMBL" id="LWMT01000230">
    <property type="protein sequence ID" value="KZX12355.1"/>
    <property type="molecule type" value="Genomic_DNA"/>
</dbReference>
<accession>A0A162FFK5</accession>
<dbReference type="Proteomes" id="UP000077066">
    <property type="component" value="Unassembled WGS sequence"/>
</dbReference>
<evidence type="ECO:0000313" key="1">
    <source>
        <dbReference type="EMBL" id="KZX12355.1"/>
    </source>
</evidence>
<dbReference type="InterPro" id="IPR011204">
    <property type="entry name" value="Virulence_RhuM-like"/>
</dbReference>
<evidence type="ECO:0008006" key="3">
    <source>
        <dbReference type="Google" id="ProtNLM"/>
    </source>
</evidence>
<proteinExistence type="predicted"/>
<gene>
    <name evidence="1" type="ORF">MBFIL_11600</name>
</gene>
<evidence type="ECO:0000313" key="2">
    <source>
        <dbReference type="Proteomes" id="UP000077066"/>
    </source>
</evidence>
<sequence>MGKKYEIIESLFYKGGEGAVTAEFLVDKNNQTFWASQKTVAEIFGTSGQNISLHFINIFDDGELNEDEVSITSKELFKDQSEFIKYSLINPKKGGRPTKWYNLDGVIAVGYRVNSKKATQFRIWATSILREYIVKGFVLDKELLENGTRFGKDYFDELLEQIKEIRTSERRSYQKITDLYATSWDYNSQAELSKEFFAMVQNKLHYAVTEHTAPELIAERVNINKPYIGLQTWKNAPNGKITKKDVTTAKNVLTKEEISELQNITNMLLDYAENQARRHNPMNMQNWVKKVDNFLEFNEYPLLKDKGEIKKEDADKKAIAVYEKYKPLQDKMYKSDYDMFVEESKRIEKSVKKNDK</sequence>
<dbReference type="OrthoDB" id="73387at2157"/>
<comment type="caution">
    <text evidence="1">The sequence shown here is derived from an EMBL/GenBank/DDBJ whole genome shotgun (WGS) entry which is preliminary data.</text>
</comment>